<dbReference type="InterPro" id="IPR038881">
    <property type="entry name" value="Yae1-like"/>
</dbReference>
<evidence type="ECO:0000313" key="10">
    <source>
        <dbReference type="EMBL" id="KAF9517172.1"/>
    </source>
</evidence>
<gene>
    <name evidence="10" type="ORF">BS47DRAFT_1339882</name>
</gene>
<dbReference type="AlphaFoldDB" id="A0A9P6B4D1"/>
<evidence type="ECO:0000256" key="5">
    <source>
        <dbReference type="ARBA" id="ARBA00018400"/>
    </source>
</evidence>
<protein>
    <recommendedName>
        <fullName evidence="5">Protein YAE1</fullName>
    </recommendedName>
    <alternativeName>
        <fullName evidence="4">Protein yae1</fullName>
    </alternativeName>
</protein>
<evidence type="ECO:0000256" key="8">
    <source>
        <dbReference type="SAM" id="MobiDB-lite"/>
    </source>
</evidence>
<feature type="domain" description="Essential protein Yae1 N-terminal" evidence="9">
    <location>
        <begin position="33"/>
        <end position="72"/>
    </location>
</feature>
<keyword evidence="6" id="KW-0963">Cytoplasm</keyword>
<dbReference type="InterPro" id="IPR019191">
    <property type="entry name" value="Essential_protein_Yae1_N"/>
</dbReference>
<evidence type="ECO:0000256" key="3">
    <source>
        <dbReference type="ARBA" id="ARBA00007096"/>
    </source>
</evidence>
<name>A0A9P6B4D1_9AGAM</name>
<feature type="region of interest" description="Disordered" evidence="8">
    <location>
        <begin position="83"/>
        <end position="110"/>
    </location>
</feature>
<dbReference type="GO" id="GO:0005634">
    <property type="term" value="C:nucleus"/>
    <property type="evidence" value="ECO:0007669"/>
    <property type="project" value="UniProtKB-SubCell"/>
</dbReference>
<proteinExistence type="inferred from homology"/>
<evidence type="ECO:0000313" key="11">
    <source>
        <dbReference type="Proteomes" id="UP000886523"/>
    </source>
</evidence>
<dbReference type="GO" id="GO:0005737">
    <property type="term" value="C:cytoplasm"/>
    <property type="evidence" value="ECO:0007669"/>
    <property type="project" value="UniProtKB-SubCell"/>
</dbReference>
<keyword evidence="11" id="KW-1185">Reference proteome</keyword>
<comment type="caution">
    <text evidence="10">The sequence shown here is derived from an EMBL/GenBank/DDBJ whole genome shotgun (WGS) entry which is preliminary data.</text>
</comment>
<dbReference type="EMBL" id="MU128933">
    <property type="protein sequence ID" value="KAF9517172.1"/>
    <property type="molecule type" value="Genomic_DNA"/>
</dbReference>
<evidence type="ECO:0000256" key="2">
    <source>
        <dbReference type="ARBA" id="ARBA00004496"/>
    </source>
</evidence>
<evidence type="ECO:0000256" key="1">
    <source>
        <dbReference type="ARBA" id="ARBA00004123"/>
    </source>
</evidence>
<dbReference type="Pfam" id="PF09811">
    <property type="entry name" value="Yae1_N"/>
    <property type="match status" value="1"/>
</dbReference>
<sequence>MADVLEDDDNTVPEHHFGRQEWDRLEDNFINAGYREGITAGKEEALQEGFDYGFETYGVPIGREIGMLRGLASALLIFLSREDKDNHPDPRDARQKESPTGVPEAERPEEQVRVWLDPTNIRTEVTEIVRALADVRLASLIPPDVEAIEHAKEHAGGDEGLEKLVGSDAAEERDRKVQEIEILKTRLKHVLRDLGLDIDL</sequence>
<comment type="similarity">
    <text evidence="3">Belongs to the YAE1 family.</text>
</comment>
<dbReference type="PANTHER" id="PTHR18829:SF0">
    <property type="entry name" value="PROTEIN YAE1 HOMOLOG"/>
    <property type="match status" value="1"/>
</dbReference>
<dbReference type="Proteomes" id="UP000886523">
    <property type="component" value="Unassembled WGS sequence"/>
</dbReference>
<keyword evidence="7" id="KW-0539">Nucleus</keyword>
<organism evidence="10 11">
    <name type="scientific">Hydnum rufescens UP504</name>
    <dbReference type="NCBI Taxonomy" id="1448309"/>
    <lineage>
        <taxon>Eukaryota</taxon>
        <taxon>Fungi</taxon>
        <taxon>Dikarya</taxon>
        <taxon>Basidiomycota</taxon>
        <taxon>Agaricomycotina</taxon>
        <taxon>Agaricomycetes</taxon>
        <taxon>Cantharellales</taxon>
        <taxon>Hydnaceae</taxon>
        <taxon>Hydnum</taxon>
    </lineage>
</organism>
<evidence type="ECO:0000256" key="4">
    <source>
        <dbReference type="ARBA" id="ARBA00017286"/>
    </source>
</evidence>
<evidence type="ECO:0000259" key="9">
    <source>
        <dbReference type="Pfam" id="PF09811"/>
    </source>
</evidence>
<reference evidence="10" key="1">
    <citation type="journal article" date="2020" name="Nat. Commun.">
        <title>Large-scale genome sequencing of mycorrhizal fungi provides insights into the early evolution of symbiotic traits.</title>
        <authorList>
            <person name="Miyauchi S."/>
            <person name="Kiss E."/>
            <person name="Kuo A."/>
            <person name="Drula E."/>
            <person name="Kohler A."/>
            <person name="Sanchez-Garcia M."/>
            <person name="Morin E."/>
            <person name="Andreopoulos B."/>
            <person name="Barry K.W."/>
            <person name="Bonito G."/>
            <person name="Buee M."/>
            <person name="Carver A."/>
            <person name="Chen C."/>
            <person name="Cichocki N."/>
            <person name="Clum A."/>
            <person name="Culley D."/>
            <person name="Crous P.W."/>
            <person name="Fauchery L."/>
            <person name="Girlanda M."/>
            <person name="Hayes R.D."/>
            <person name="Keri Z."/>
            <person name="LaButti K."/>
            <person name="Lipzen A."/>
            <person name="Lombard V."/>
            <person name="Magnuson J."/>
            <person name="Maillard F."/>
            <person name="Murat C."/>
            <person name="Nolan M."/>
            <person name="Ohm R.A."/>
            <person name="Pangilinan J."/>
            <person name="Pereira M.F."/>
            <person name="Perotto S."/>
            <person name="Peter M."/>
            <person name="Pfister S."/>
            <person name="Riley R."/>
            <person name="Sitrit Y."/>
            <person name="Stielow J.B."/>
            <person name="Szollosi G."/>
            <person name="Zifcakova L."/>
            <person name="Stursova M."/>
            <person name="Spatafora J.W."/>
            <person name="Tedersoo L."/>
            <person name="Vaario L.M."/>
            <person name="Yamada A."/>
            <person name="Yan M."/>
            <person name="Wang P."/>
            <person name="Xu J."/>
            <person name="Bruns T."/>
            <person name="Baldrian P."/>
            <person name="Vilgalys R."/>
            <person name="Dunand C."/>
            <person name="Henrissat B."/>
            <person name="Grigoriev I.V."/>
            <person name="Hibbett D."/>
            <person name="Nagy L.G."/>
            <person name="Martin F.M."/>
        </authorList>
    </citation>
    <scope>NUCLEOTIDE SEQUENCE</scope>
    <source>
        <strain evidence="10">UP504</strain>
    </source>
</reference>
<feature type="compositionally biased region" description="Basic and acidic residues" evidence="8">
    <location>
        <begin position="83"/>
        <end position="97"/>
    </location>
</feature>
<comment type="subcellular location">
    <subcellularLocation>
        <location evidence="2">Cytoplasm</location>
    </subcellularLocation>
    <subcellularLocation>
        <location evidence="1">Nucleus</location>
    </subcellularLocation>
</comment>
<dbReference type="PANTHER" id="PTHR18829">
    <property type="entry name" value="PROTEIN YAE1 HOMOLOG"/>
    <property type="match status" value="1"/>
</dbReference>
<accession>A0A9P6B4D1</accession>
<evidence type="ECO:0000256" key="6">
    <source>
        <dbReference type="ARBA" id="ARBA00022490"/>
    </source>
</evidence>
<dbReference type="OrthoDB" id="20086at2759"/>
<evidence type="ECO:0000256" key="7">
    <source>
        <dbReference type="ARBA" id="ARBA00023242"/>
    </source>
</evidence>